<evidence type="ECO:0000313" key="2">
    <source>
        <dbReference type="EMBL" id="PPQ33116.1"/>
    </source>
</evidence>
<dbReference type="InterPro" id="IPR013216">
    <property type="entry name" value="Methyltransf_11"/>
</dbReference>
<dbReference type="CDD" id="cd02440">
    <property type="entry name" value="AdoMet_MTases"/>
    <property type="match status" value="1"/>
</dbReference>
<organism evidence="2 3">
    <name type="scientific">Rhodoblastus sphagnicola</name>
    <dbReference type="NCBI Taxonomy" id="333368"/>
    <lineage>
        <taxon>Bacteria</taxon>
        <taxon>Pseudomonadati</taxon>
        <taxon>Pseudomonadota</taxon>
        <taxon>Alphaproteobacteria</taxon>
        <taxon>Hyphomicrobiales</taxon>
        <taxon>Rhodoblastaceae</taxon>
        <taxon>Rhodoblastus</taxon>
    </lineage>
</organism>
<sequence>MFPKLLAPVSRHFREKRNRPLGEQIERLHAEKNGLVEILDIGGSLVFWLSIPEAIRAKASISLINLPDAYQADLTDEERDVAGAVRRLVGDARDLSVYGDGAFDLVVCNSVIEHVGDWADMKKAAAEARRVGKHGWIQVPAFEFPIDQHFLLPFLHWLSYPAQVGVLNIVGNRFFKTLPLDEQFALLEHMRPITRQQFARLFPNEDIATERLIAPKSHIASW</sequence>
<name>A0A2S6NES8_9HYPH</name>
<protein>
    <recommendedName>
        <fullName evidence="1">Methyltransferase type 11 domain-containing protein</fullName>
    </recommendedName>
</protein>
<dbReference type="GO" id="GO:0008757">
    <property type="term" value="F:S-adenosylmethionine-dependent methyltransferase activity"/>
    <property type="evidence" value="ECO:0007669"/>
    <property type="project" value="InterPro"/>
</dbReference>
<dbReference type="Proteomes" id="UP000239089">
    <property type="component" value="Unassembled WGS sequence"/>
</dbReference>
<gene>
    <name evidence="2" type="ORF">CCR94_02800</name>
</gene>
<dbReference type="EMBL" id="NHSJ01000028">
    <property type="protein sequence ID" value="PPQ33116.1"/>
    <property type="molecule type" value="Genomic_DNA"/>
</dbReference>
<evidence type="ECO:0000259" key="1">
    <source>
        <dbReference type="Pfam" id="PF08241"/>
    </source>
</evidence>
<dbReference type="SUPFAM" id="SSF53335">
    <property type="entry name" value="S-adenosyl-L-methionine-dependent methyltransferases"/>
    <property type="match status" value="1"/>
</dbReference>
<comment type="caution">
    <text evidence="2">The sequence shown here is derived from an EMBL/GenBank/DDBJ whole genome shotgun (WGS) entry which is preliminary data.</text>
</comment>
<dbReference type="AlphaFoldDB" id="A0A2S6NES8"/>
<reference evidence="2 3" key="1">
    <citation type="journal article" date="2018" name="Arch. Microbiol.">
        <title>New insights into the metabolic potential of the phototrophic purple bacterium Rhodopila globiformis DSM 161(T) from its draft genome sequence and evidence for a vanadium-dependent nitrogenase.</title>
        <authorList>
            <person name="Imhoff J.F."/>
            <person name="Rahn T."/>
            <person name="Kunzel S."/>
            <person name="Neulinger S.C."/>
        </authorList>
    </citation>
    <scope>NUCLEOTIDE SEQUENCE [LARGE SCALE GENOMIC DNA]</scope>
    <source>
        <strain evidence="2 3">DSM 16996</strain>
    </source>
</reference>
<dbReference type="InterPro" id="IPR029063">
    <property type="entry name" value="SAM-dependent_MTases_sf"/>
</dbReference>
<dbReference type="Gene3D" id="3.40.50.150">
    <property type="entry name" value="Vaccinia Virus protein VP39"/>
    <property type="match status" value="1"/>
</dbReference>
<proteinExistence type="predicted"/>
<keyword evidence="3" id="KW-1185">Reference proteome</keyword>
<dbReference type="OrthoDB" id="7260171at2"/>
<evidence type="ECO:0000313" key="3">
    <source>
        <dbReference type="Proteomes" id="UP000239089"/>
    </source>
</evidence>
<feature type="domain" description="Methyltransferase type 11" evidence="1">
    <location>
        <begin position="77"/>
        <end position="135"/>
    </location>
</feature>
<accession>A0A2S6NES8</accession>
<dbReference type="Pfam" id="PF08241">
    <property type="entry name" value="Methyltransf_11"/>
    <property type="match status" value="1"/>
</dbReference>
<dbReference type="RefSeq" id="WP_104506366.1">
    <property type="nucleotide sequence ID" value="NZ_JACIGC010000001.1"/>
</dbReference>